<dbReference type="SUPFAM" id="SSF54534">
    <property type="entry name" value="FKBP-like"/>
    <property type="match status" value="1"/>
</dbReference>
<dbReference type="AlphaFoldDB" id="A0A0J1C1P2"/>
<keyword evidence="12" id="KW-0648">Protein biosynthesis</keyword>
<dbReference type="NCBIfam" id="NF001264">
    <property type="entry name" value="PRK00226.1-5"/>
    <property type="match status" value="1"/>
</dbReference>
<proteinExistence type="inferred from homology"/>
<dbReference type="GO" id="GO:0070063">
    <property type="term" value="F:RNA polymerase binding"/>
    <property type="evidence" value="ECO:0007669"/>
    <property type="project" value="InterPro"/>
</dbReference>
<evidence type="ECO:0000256" key="8">
    <source>
        <dbReference type="HAMAP-Rule" id="MF_00105"/>
    </source>
</evidence>
<dbReference type="FunFam" id="3.10.50.30:FF:000001">
    <property type="entry name" value="Transcription elongation factor GreA"/>
    <property type="match status" value="1"/>
</dbReference>
<dbReference type="PANTHER" id="PTHR30437">
    <property type="entry name" value="TRANSCRIPTION ELONGATION FACTOR GREA"/>
    <property type="match status" value="1"/>
</dbReference>
<dbReference type="Proteomes" id="UP000036027">
    <property type="component" value="Unassembled WGS sequence"/>
</dbReference>
<dbReference type="GO" id="GO:0003677">
    <property type="term" value="F:DNA binding"/>
    <property type="evidence" value="ECO:0007669"/>
    <property type="project" value="UniProtKB-UniRule"/>
</dbReference>
<keyword evidence="13" id="KW-1185">Reference proteome</keyword>
<dbReference type="EMBL" id="JTDO01000018">
    <property type="protein sequence ID" value="KLT72193.1"/>
    <property type="molecule type" value="Genomic_DNA"/>
</dbReference>
<dbReference type="NCBIfam" id="NF001261">
    <property type="entry name" value="PRK00226.1-2"/>
    <property type="match status" value="1"/>
</dbReference>
<dbReference type="GO" id="GO:0003746">
    <property type="term" value="F:translation elongation factor activity"/>
    <property type="evidence" value="ECO:0007669"/>
    <property type="project" value="UniProtKB-KW"/>
</dbReference>
<comment type="similarity">
    <text evidence="1 8 9">Belongs to the GreA/GreB family.</text>
</comment>
<keyword evidence="3 8" id="KW-0805">Transcription regulation</keyword>
<dbReference type="SUPFAM" id="SSF46557">
    <property type="entry name" value="GreA transcript cleavage protein, N-terminal domain"/>
    <property type="match status" value="1"/>
</dbReference>
<dbReference type="InterPro" id="IPR028624">
    <property type="entry name" value="Tscrpt_elong_fac_GreA/B"/>
</dbReference>
<dbReference type="PANTHER" id="PTHR30437:SF4">
    <property type="entry name" value="TRANSCRIPTION ELONGATION FACTOR GREA"/>
    <property type="match status" value="1"/>
</dbReference>
<dbReference type="PATRIC" id="fig|1470200.3.peg.920"/>
<evidence type="ECO:0000313" key="12">
    <source>
        <dbReference type="EMBL" id="KLT72193.1"/>
    </source>
</evidence>
<protein>
    <recommendedName>
        <fullName evidence="2 8">Transcription elongation factor GreA</fullName>
    </recommendedName>
    <alternativeName>
        <fullName evidence="7 8">Transcript cleavage factor GreA</fullName>
    </alternativeName>
</protein>
<evidence type="ECO:0000256" key="2">
    <source>
        <dbReference type="ARBA" id="ARBA00013729"/>
    </source>
</evidence>
<dbReference type="InterPro" id="IPR036953">
    <property type="entry name" value="GreA/GreB_C_sf"/>
</dbReference>
<dbReference type="Pfam" id="PF01272">
    <property type="entry name" value="GreA_GreB"/>
    <property type="match status" value="1"/>
</dbReference>
<evidence type="ECO:0000256" key="4">
    <source>
        <dbReference type="ARBA" id="ARBA00023125"/>
    </source>
</evidence>
<keyword evidence="12" id="KW-0251">Elongation factor</keyword>
<feature type="domain" description="Transcription elongation factor GreA/GreB N-terminal" evidence="11">
    <location>
        <begin position="4"/>
        <end position="74"/>
    </location>
</feature>
<dbReference type="OrthoDB" id="9808774at2"/>
<keyword evidence="4 8" id="KW-0238">DNA-binding</keyword>
<dbReference type="Gene3D" id="3.10.50.30">
    <property type="entry name" value="Transcription elongation factor, GreA/GreB, C-terminal domain"/>
    <property type="match status" value="1"/>
</dbReference>
<dbReference type="InterPro" id="IPR023459">
    <property type="entry name" value="Tscrpt_elong_fac_GreA/B_fam"/>
</dbReference>
<keyword evidence="5 8" id="KW-0804">Transcription</keyword>
<evidence type="ECO:0000259" key="11">
    <source>
        <dbReference type="Pfam" id="PF03449"/>
    </source>
</evidence>
<dbReference type="PIRSF" id="PIRSF006092">
    <property type="entry name" value="GreA_GreB"/>
    <property type="match status" value="1"/>
</dbReference>
<comment type="caution">
    <text evidence="12">The sequence shown here is derived from an EMBL/GenBank/DDBJ whole genome shotgun (WGS) entry which is preliminary data.</text>
</comment>
<evidence type="ECO:0000256" key="5">
    <source>
        <dbReference type="ARBA" id="ARBA00023163"/>
    </source>
</evidence>
<evidence type="ECO:0000259" key="10">
    <source>
        <dbReference type="Pfam" id="PF01272"/>
    </source>
</evidence>
<dbReference type="HAMAP" id="MF_00105">
    <property type="entry name" value="GreA_GreB"/>
    <property type="match status" value="1"/>
</dbReference>
<dbReference type="InterPro" id="IPR006359">
    <property type="entry name" value="Tscrpt_elong_fac_GreA"/>
</dbReference>
<dbReference type="NCBIfam" id="NF001263">
    <property type="entry name" value="PRK00226.1-4"/>
    <property type="match status" value="1"/>
</dbReference>
<dbReference type="Pfam" id="PF03449">
    <property type="entry name" value="GreA_GreB_N"/>
    <property type="match status" value="1"/>
</dbReference>
<accession>A0A0J1C1P2</accession>
<dbReference type="STRING" id="1470200.PL75_09570"/>
<dbReference type="Gene3D" id="1.10.287.180">
    <property type="entry name" value="Transcription elongation factor, GreA/GreB, N-terminal domain"/>
    <property type="match status" value="1"/>
</dbReference>
<evidence type="ECO:0000313" key="13">
    <source>
        <dbReference type="Proteomes" id="UP000036027"/>
    </source>
</evidence>
<feature type="domain" description="Transcription elongation factor GreA/GreB C-terminal" evidence="10">
    <location>
        <begin position="83"/>
        <end position="157"/>
    </location>
</feature>
<sequence length="158" mass="17245">MQKIPLTVRGAELLKAELQHLKSVARPAVIEAIAEARSHGDLSENAEYEAAKERQGFIEGRIAEVEGKLSMAHIINPAEIHAEGKVVFGATVTLEDLETEERVRYQIVGEDEADIKENKISVGSPIARALIGKEEGDVAEVQAPSGVREYDIVSVEYI</sequence>
<organism evidence="12 13">
    <name type="scientific">Neisseria arctica</name>
    <dbReference type="NCBI Taxonomy" id="1470200"/>
    <lineage>
        <taxon>Bacteria</taxon>
        <taxon>Pseudomonadati</taxon>
        <taxon>Pseudomonadota</taxon>
        <taxon>Betaproteobacteria</taxon>
        <taxon>Neisseriales</taxon>
        <taxon>Neisseriaceae</taxon>
        <taxon>Neisseria</taxon>
    </lineage>
</organism>
<dbReference type="InterPro" id="IPR018151">
    <property type="entry name" value="TF_GreA/GreB_CS"/>
</dbReference>
<dbReference type="FunFam" id="1.10.287.180:FF:000001">
    <property type="entry name" value="Transcription elongation factor GreA"/>
    <property type="match status" value="1"/>
</dbReference>
<dbReference type="InterPro" id="IPR001437">
    <property type="entry name" value="Tscrpt_elong_fac_GreA/B_C"/>
</dbReference>
<dbReference type="PROSITE" id="PS00829">
    <property type="entry name" value="GREAB_1"/>
    <property type="match status" value="1"/>
</dbReference>
<dbReference type="GO" id="GO:0006354">
    <property type="term" value="P:DNA-templated transcription elongation"/>
    <property type="evidence" value="ECO:0007669"/>
    <property type="project" value="TreeGrafter"/>
</dbReference>
<dbReference type="RefSeq" id="WP_047761728.1">
    <property type="nucleotide sequence ID" value="NZ_CP091510.1"/>
</dbReference>
<reference evidence="12 13" key="1">
    <citation type="submission" date="2014-11" db="EMBL/GenBank/DDBJ databases">
        <title>Genome of a novel goose pathogen.</title>
        <authorList>
            <person name="Hansen C.M."/>
            <person name="Hueffer K."/>
            <person name="Choi S.C."/>
        </authorList>
    </citation>
    <scope>NUCLEOTIDE SEQUENCE [LARGE SCALE GENOMIC DNA]</scope>
    <source>
        <strain evidence="12 13">KH1503</strain>
    </source>
</reference>
<evidence type="ECO:0000256" key="7">
    <source>
        <dbReference type="ARBA" id="ARBA00030776"/>
    </source>
</evidence>
<evidence type="ECO:0000256" key="6">
    <source>
        <dbReference type="ARBA" id="ARBA00024916"/>
    </source>
</evidence>
<evidence type="ECO:0000256" key="1">
    <source>
        <dbReference type="ARBA" id="ARBA00008213"/>
    </source>
</evidence>
<dbReference type="InterPro" id="IPR036805">
    <property type="entry name" value="Tscrpt_elong_fac_GreA/B_N_sf"/>
</dbReference>
<evidence type="ECO:0000256" key="3">
    <source>
        <dbReference type="ARBA" id="ARBA00023015"/>
    </source>
</evidence>
<dbReference type="PROSITE" id="PS00830">
    <property type="entry name" value="GREAB_2"/>
    <property type="match status" value="1"/>
</dbReference>
<name>A0A0J1C1P2_9NEIS</name>
<dbReference type="NCBIfam" id="TIGR01462">
    <property type="entry name" value="greA"/>
    <property type="match status" value="1"/>
</dbReference>
<dbReference type="InterPro" id="IPR022691">
    <property type="entry name" value="Tscrpt_elong_fac_GreA/B_N"/>
</dbReference>
<comment type="function">
    <text evidence="6 8 9">Necessary for efficient RNA polymerase transcription elongation past template-encoded arresting sites. The arresting sites in DNA have the property of trapping a certain fraction of elongating RNA polymerases that pass through, resulting in locked ternary complexes. Cleavage of the nascent transcript by cleavage factors such as GreA or GreB allows the resumption of elongation from the new 3'terminus. GreA releases sequences of 2 to 3 nucleotides.</text>
</comment>
<gene>
    <name evidence="8" type="primary">greA</name>
    <name evidence="12" type="ORF">PL75_09570</name>
</gene>
<dbReference type="GO" id="GO:0032784">
    <property type="term" value="P:regulation of DNA-templated transcription elongation"/>
    <property type="evidence" value="ECO:0007669"/>
    <property type="project" value="UniProtKB-UniRule"/>
</dbReference>
<evidence type="ECO:0000256" key="9">
    <source>
        <dbReference type="RuleBase" id="RU000556"/>
    </source>
</evidence>